<sequence>MPTCPSRPAPEPHRPELSLLRPGPAERARTVADRRGATVCAAGLQSSRVLAHAITAADQILVAVPSAGDLVSAVTAAPDADLSAFVMVTDHAPVPLRRPVRAQLWLSGWLTPVPSRDERSAVLAFADARPAEVLLDVGSSVRLLRLDLAEVVLSEGGEPLDVSPVDFLAARPDPLAGIEAEHLRHLDQDHPEFLGLLAGLLPAGSLGPGEALRPVGLDRFGFRLRIERPGGHQDLRVPFGRPVTCAGELGAAVGQLACRARRRSPGRA</sequence>
<protein>
    <recommendedName>
        <fullName evidence="2">DUF2470 domain-containing protein</fullName>
    </recommendedName>
</protein>
<dbReference type="InterPro" id="IPR037119">
    <property type="entry name" value="Haem_oxidase_HugZ-like_sf"/>
</dbReference>
<feature type="domain" description="DUF2470" evidence="2">
    <location>
        <begin position="182"/>
        <end position="252"/>
    </location>
</feature>
<accession>A0A1I2IVF8</accession>
<keyword evidence="4" id="KW-1185">Reference proteome</keyword>
<dbReference type="Pfam" id="PF10615">
    <property type="entry name" value="DUF2470"/>
    <property type="match status" value="1"/>
</dbReference>
<evidence type="ECO:0000259" key="2">
    <source>
        <dbReference type="Pfam" id="PF10615"/>
    </source>
</evidence>
<dbReference type="AlphaFoldDB" id="A0A1I2IVF8"/>
<dbReference type="Proteomes" id="UP000198589">
    <property type="component" value="Unassembled WGS sequence"/>
</dbReference>
<evidence type="ECO:0000313" key="3">
    <source>
        <dbReference type="EMBL" id="SFF45648.1"/>
    </source>
</evidence>
<dbReference type="Gene3D" id="3.20.180.10">
    <property type="entry name" value="PNP-oxidase-like"/>
    <property type="match status" value="1"/>
</dbReference>
<name>A0A1I2IVF8_9ACTN</name>
<gene>
    <name evidence="3" type="ORF">SAMN05216574_11422</name>
</gene>
<dbReference type="SUPFAM" id="SSF50475">
    <property type="entry name" value="FMN-binding split barrel"/>
    <property type="match status" value="1"/>
</dbReference>
<evidence type="ECO:0000313" key="4">
    <source>
        <dbReference type="Proteomes" id="UP000198589"/>
    </source>
</evidence>
<feature type="region of interest" description="Disordered" evidence="1">
    <location>
        <begin position="1"/>
        <end position="20"/>
    </location>
</feature>
<dbReference type="RefSeq" id="WP_092201347.1">
    <property type="nucleotide sequence ID" value="NZ_FOND01000014.1"/>
</dbReference>
<proteinExistence type="predicted"/>
<reference evidence="4" key="1">
    <citation type="submission" date="2016-10" db="EMBL/GenBank/DDBJ databases">
        <authorList>
            <person name="Varghese N."/>
            <person name="Submissions S."/>
        </authorList>
    </citation>
    <scope>NUCLEOTIDE SEQUENCE [LARGE SCALE GENOMIC DNA]</scope>
    <source>
        <strain evidence="4">DSM 46838</strain>
    </source>
</reference>
<dbReference type="STRING" id="1798228.SAMN05216574_11422"/>
<dbReference type="InterPro" id="IPR019595">
    <property type="entry name" value="DUF2470"/>
</dbReference>
<organism evidence="3 4">
    <name type="scientific">Blastococcus tunisiensis</name>
    <dbReference type="NCBI Taxonomy" id="1798228"/>
    <lineage>
        <taxon>Bacteria</taxon>
        <taxon>Bacillati</taxon>
        <taxon>Actinomycetota</taxon>
        <taxon>Actinomycetes</taxon>
        <taxon>Geodermatophilales</taxon>
        <taxon>Geodermatophilaceae</taxon>
        <taxon>Blastococcus</taxon>
    </lineage>
</organism>
<evidence type="ECO:0000256" key="1">
    <source>
        <dbReference type="SAM" id="MobiDB-lite"/>
    </source>
</evidence>
<dbReference type="OrthoDB" id="3381348at2"/>
<dbReference type="EMBL" id="FOND01000014">
    <property type="protein sequence ID" value="SFF45648.1"/>
    <property type="molecule type" value="Genomic_DNA"/>
</dbReference>